<evidence type="ECO:0000313" key="2">
    <source>
        <dbReference type="Proteomes" id="UP001055811"/>
    </source>
</evidence>
<accession>A0ACB9E3K7</accession>
<sequence>MKTINQQLDPRLSIRKYDTIDDIVPLRSQQSVFKTSRFHILSSLYHRYSPAIASVTFTSTRFIVNTPAVQFPFLLFEYTNNGGENLTLGFVDDQIALSIVSIPIPKKHKLIHPPNLEMEKKSEAKIPYNILLVFLGLKQALTTNPGYNRRVSECQEAVKILLKASGKNVEPILFIILRNVEQEEYEAHKDSKHGILENLRYLENLSQLPD</sequence>
<name>A0ACB9E3K7_CICIN</name>
<reference evidence="1 2" key="2">
    <citation type="journal article" date="2022" name="Mol. Ecol. Resour.">
        <title>The genomes of chicory, endive, great burdock and yacon provide insights into Asteraceae paleo-polyploidization history and plant inulin production.</title>
        <authorList>
            <person name="Fan W."/>
            <person name="Wang S."/>
            <person name="Wang H."/>
            <person name="Wang A."/>
            <person name="Jiang F."/>
            <person name="Liu H."/>
            <person name="Zhao H."/>
            <person name="Xu D."/>
            <person name="Zhang Y."/>
        </authorList>
    </citation>
    <scope>NUCLEOTIDE SEQUENCE [LARGE SCALE GENOMIC DNA]</scope>
    <source>
        <strain evidence="2">cv. Punajuju</strain>
        <tissue evidence="1">Leaves</tissue>
    </source>
</reference>
<evidence type="ECO:0000313" key="1">
    <source>
        <dbReference type="EMBL" id="KAI3753275.1"/>
    </source>
</evidence>
<comment type="caution">
    <text evidence="1">The sequence shown here is derived from an EMBL/GenBank/DDBJ whole genome shotgun (WGS) entry which is preliminary data.</text>
</comment>
<organism evidence="1 2">
    <name type="scientific">Cichorium intybus</name>
    <name type="common">Chicory</name>
    <dbReference type="NCBI Taxonomy" id="13427"/>
    <lineage>
        <taxon>Eukaryota</taxon>
        <taxon>Viridiplantae</taxon>
        <taxon>Streptophyta</taxon>
        <taxon>Embryophyta</taxon>
        <taxon>Tracheophyta</taxon>
        <taxon>Spermatophyta</taxon>
        <taxon>Magnoliopsida</taxon>
        <taxon>eudicotyledons</taxon>
        <taxon>Gunneridae</taxon>
        <taxon>Pentapetalae</taxon>
        <taxon>asterids</taxon>
        <taxon>campanulids</taxon>
        <taxon>Asterales</taxon>
        <taxon>Asteraceae</taxon>
        <taxon>Cichorioideae</taxon>
        <taxon>Cichorieae</taxon>
        <taxon>Cichoriinae</taxon>
        <taxon>Cichorium</taxon>
    </lineage>
</organism>
<protein>
    <submittedName>
        <fullName evidence="1">Uncharacterized protein</fullName>
    </submittedName>
</protein>
<dbReference type="Proteomes" id="UP001055811">
    <property type="component" value="Linkage Group LG04"/>
</dbReference>
<reference evidence="2" key="1">
    <citation type="journal article" date="2022" name="Mol. Ecol. Resour.">
        <title>The genomes of chicory, endive, great burdock and yacon provide insights into Asteraceae palaeo-polyploidization history and plant inulin production.</title>
        <authorList>
            <person name="Fan W."/>
            <person name="Wang S."/>
            <person name="Wang H."/>
            <person name="Wang A."/>
            <person name="Jiang F."/>
            <person name="Liu H."/>
            <person name="Zhao H."/>
            <person name="Xu D."/>
            <person name="Zhang Y."/>
        </authorList>
    </citation>
    <scope>NUCLEOTIDE SEQUENCE [LARGE SCALE GENOMIC DNA]</scope>
    <source>
        <strain evidence="2">cv. Punajuju</strain>
    </source>
</reference>
<proteinExistence type="predicted"/>
<dbReference type="EMBL" id="CM042012">
    <property type="protein sequence ID" value="KAI3753275.1"/>
    <property type="molecule type" value="Genomic_DNA"/>
</dbReference>
<gene>
    <name evidence="1" type="ORF">L2E82_25323</name>
</gene>
<keyword evidence="2" id="KW-1185">Reference proteome</keyword>